<evidence type="ECO:0008006" key="8">
    <source>
        <dbReference type="Google" id="ProtNLM"/>
    </source>
</evidence>
<feature type="domain" description="ABC toxin N-terminal" evidence="5">
    <location>
        <begin position="2011"/>
        <end position="2137"/>
    </location>
</feature>
<dbReference type="InterPro" id="IPR018003">
    <property type="entry name" value="Insecticidal_toxin/plasmid_vir"/>
</dbReference>
<evidence type="ECO:0000259" key="5">
    <source>
        <dbReference type="Pfam" id="PF20220"/>
    </source>
</evidence>
<gene>
    <name evidence="6" type="ordered locus">sce6720</name>
</gene>
<dbReference type="InterPro" id="IPR040840">
    <property type="entry name" value="TcA_TcB_BD"/>
</dbReference>
<dbReference type="KEGG" id="scl:sce6720"/>
<feature type="coiled-coil region" evidence="2">
    <location>
        <begin position="2948"/>
        <end position="2975"/>
    </location>
</feature>
<feature type="domain" description="Tc toxin complex TcA C-terminal TcB-binding" evidence="3">
    <location>
        <begin position="3097"/>
        <end position="3383"/>
    </location>
</feature>
<feature type="coiled-coil region" evidence="2">
    <location>
        <begin position="3092"/>
        <end position="3133"/>
    </location>
</feature>
<evidence type="ECO:0000259" key="3">
    <source>
        <dbReference type="Pfam" id="PF18276"/>
    </source>
</evidence>
<dbReference type="eggNOG" id="COG3409">
    <property type="taxonomic scope" value="Bacteria"/>
</dbReference>
<dbReference type="eggNOG" id="COG3206">
    <property type="taxonomic scope" value="Bacteria"/>
</dbReference>
<dbReference type="Pfam" id="PF20220">
    <property type="entry name" value="ABC_toxin_N"/>
    <property type="match status" value="1"/>
</dbReference>
<dbReference type="Pfam" id="PF18276">
    <property type="entry name" value="TcA_TcB_BD"/>
    <property type="match status" value="1"/>
</dbReference>
<proteinExistence type="predicted"/>
<evidence type="ECO:0000256" key="2">
    <source>
        <dbReference type="SAM" id="Coils"/>
    </source>
</evidence>
<dbReference type="OrthoDB" id="9781691at2"/>
<dbReference type="eggNOG" id="COG2351">
    <property type="taxonomic scope" value="Bacteria"/>
</dbReference>
<accession>A9GT25</accession>
<dbReference type="EMBL" id="AM746676">
    <property type="protein sequence ID" value="CAN96889.1"/>
    <property type="molecule type" value="Genomic_DNA"/>
</dbReference>
<sequence>MSVPNPYLIHIDLFWPNMSRPTQNEIARVRAFDVNNSVETEVGQSGYDPETGGWQPVIVEKIEAFYPGREQPNLRFRVYNASGQEVGWTDTFNAIQSGSKVRIIIGQSAEIVGSVTWSASSRQLRVIGTVRNKLALAVSGIFIQAYHVAWTSTGIKEIALGTATSGAGGDYEIPYALPPVEATPTLNGTPAGQINLVVYANEVLDPEEPTLKRLSSSEVIFNATREQRLDVEIDRVAASADSEYERLNNGLKTSLGIDEFARMSTLRSLDERPDFLSLVARSSGFDEEQIRAFARASLIAAEINTQVPPSALSPSMSPEVIYPLVRAGLGDNLHALLDVNPDQFFQTLVAAVHRGMVSATLEEKIYPTLVGDWRTVLAKSMNFVPLTPGSKPPWQQQLLELVLGKEERYPKILSVTPQSFGTNTTDHLVVMPPTTAGDLLIVLFACSTEPDATPAGFTQLWNSNHLPSAPMRISGYAAVASGGPGGNTVNFHTSSSLQAAAQVYRVAKNSWKGTIAEGVAAGTAVHDIANQTNPPVCDPPGGIADTLWIACAAITGGPNVSSWPNNYEDHQTTKSSSGAENCLLLSASHATPGNSENPSSFVLDTPIPHECMAQTIGILRMPAEQNPYRAKKEALIGAHFDNLGELAELLSALVDDEALTEQEAEDITFVFEMYEKVGRHYPIVASVYPHKSTQGWKTIEDLATVPLEGQVSNYWIYYAMHAEPNGGYPGDLPGPGHSKAVIYGRRLYELFGKVSPQRRFTARMQEAPAFAAVSQFLTDHPKFSLEKGNVDDYLAGNELTLDEEIVDSIKQIQRVFRLTSDFEAAAHLIDQKLDSAVRIARIPEDRFLADHEEHVGGLTAARDIHRTASHYANEILFTLVKFHQNLNEVGGMTAVPGPVNFSVLDPEHGHTAGLVQTTPASTGSPQRLPNWITLFGDLSKCACKHCQTVMSPGAYLIDLLEWVDGAPKRTLFERRPDLEDIELTCANTNTVLPYIDLVNEVLEAVVEPLDFTIDLTPTALDPAKDGDAEALGSLRSALDAEGYVLSERAVVTRSAAYTNASNEWIVEEDAVRFRIRGNAAPLTVYPALQTSGTNDSLEVFPEHFNSKAYDTLAQAVFPFHLPLALGREEVDVFLKHKNIRKHEILEAFSTSDVDVKLGDPDIALAYLNLIPSEAQAILGAERPVWDYWGFALTTGEEAVTIRRPDKPTVQITAATTPPDPRPAWVKLVTLVPVFLHRTGLSYQELLELLDTRFVHVQAADPHGLHVVSSADELVECNYNEFQIAHLNSNTLRRISFFVRLWRKLGWSMRELDAYLMGLEGGNIPSNLVRLAQVKRLVDELRVPPLDVVAWWAALDTRRTGRVKKSLFDEVFLVGAPSQAEYQGLERVRLGATINLSTVTDDEDYPAHIRAALRLKSADIERLWEAVIESQPGTNLGLAELTKMYRVATFSRAMGLSVAEFYDLTALVGSPFATGGADLQAAILNTYAAIRELKRARATRMSAAEIAYYLRHESEPGDAFIPAADATDRAVLRLSAAAAEIEAAYPDQFPDVATLSTALTKVMPADKVVRIIQIIEGPPPPPSLDDFDPADPDRQAKYNAALVAYEELIFQNRDVLWNYLWRFVPHALSNTVLEPLTTYNESLSRPARYKIVWDLIRTHLVEQARTASAITVAAELMNLAQDTTQILLTKELKSSTSDHPALDEWKSFLKGGWNTEVPGESRAFVVIPRDGIYRFVVSVGIPDGIGLELTLWANGQWVPFSGWGLGQGSTQLIYAMQTFKAGMVLDMKIDYAGPEPVSLHWRVDNADIAPVPPSAIIPFRPEAHLKLFKAAGLVRGLELRNPELKYLIEAASLIGLSLDALPVRTADADVPWSALAGFIDLLGLQRSVELKTTTLFEFWSEGGGSADANIDDVAALTGWQADDISAVFDLLYPAPPPHPPWNGPNRSQLLKLWHVLEATMRIVRRLELKASQVIDLLLSPAPTIGAAVRLRNVLRSQFTRDAWKEVFKPLRDPLRRRQRDALAGYLTSRTIEIGGNEHHFFDENDLFAHFLIDVEMEPDTLISRIRLALNVVQLFVHRVFLGLEDDASLIQLERAKDEWSWMQNYRVWEANRKVFLYPENWIEPELRDDKTEFFTELENELLEGDITHERGVTALRNYLEKMSEVSNLEVVGTYAEDVFSSGVNHVLHVVGRTRSQPRSFYYRTFQAKQFHDGIWTPWKKINLEINADVVAPVVFNGRLHLFWPLVQSKQKPQPLPANQSFVDGNNAGKMRAEFQAEIRLMWSEYVASDNKWLKPKLSKSRVTDNHAETIFDRELGEEQPRTTGYHLRAAVASSEYVSVDVVKTNVPGGDGVLSLKDLSSFAAWFRRDKDLLRPTRLGTFAVWVTGEDTLGSSDLVLALGEDWPEGTLLKQNAAVEVTYPVNNKVAGDELRFLGNTPFFRRTPGVFRVFGTNFPYLGGAQRKPFFYETPSNSLFAVSKGVVTRSGLSREKTHVASFSTFHHPLVMEVRKRLQAFGPEGIMNRPTQALPVADNRYYSNYYYNYYGHLYLGYHIAGDRQAWGTTQRMIEAELHPSRSVAQPYPLPTVEFGYGTPFGIYNWELFFHLPMLIAGRLSQDLKFEDAMKWHHYVFDPKQELTRYENTKRWVESLPVGCRYWNFLPFFANKDATDSLSATLGLNKALSAYDRQELTALIDDWRSNPFNPHLIARQRLVAYQKFVVMKYLDNLIAWADQLFRLDTIESINQATQLYILAAELLGDRPEEVEPLTGEPKYTYRDLKARGVDGFSNAIVDVEYRLVSNSEHLKQTKLDPEGSAAASIKSLSLKTFYFCVPRNERLDRYWDTVQDRLFKIRNSMNIDGVKRQLKLFEPPIDPALLVRAAAAGLDLGSALVQLNAPMPCYRFGTWIQRAVDLASELKGFGAALLAALEKKDAEELQLLRQGHEIKMLELVRRTRQTQIAEAEENIRALELSRALAEERHTEYRTRSRISKTEKTQISTTEWSNLLEVGQGTFHTLGGLFATVPDADAGVVGPFPLINVNTKIGTAFVTTMNSIASALGAAASWTRGRANLAGINAGHERRWEEWKLQERLARKEIDQINQQIVAAQIRRDIAQRELENHEAQMEHAEEVRELLQEKFTNRDLYQWMVRELSRTHQQVYKLAHDVAKLAERTFQFELGVEGASFIQFGYFDSLRQGLLAGEKLVLDLKRMEVAYLERNKREFEIQKPISLAAINPAALQDLRERGACEFELPEVLFDLDHPGQYFRRIRAVRLTIPCVTGPHTSVSAKLTLLGSAIRKQSTANPAAYAYTGYDDPRFVHDLVGIQSIATSSAQSDAGLFELSFRDERYLPFEGAGVVSRWRLELPTAYPQFDHNTISDVVMQLSYTARDGGGTLKDGAEAAIVAGLNRILKVVSEPETGLVRALSLRKEFPDVFHRLLVNPGEPVDVTLLPEHFPFVIRRARMTLELANVVNDEGYVDVHVITKPGATLSGASLSLNGGQQKPVTPQDGIAVQSLPKGGDDSTTLLQSWAAETWALQQQGMSAETVEDIVVIVKYTAAAAG</sequence>
<dbReference type="Pfam" id="PF03538">
    <property type="entry name" value="VRP1"/>
    <property type="match status" value="1"/>
</dbReference>
<evidence type="ECO:0000256" key="1">
    <source>
        <dbReference type="ARBA" id="ARBA00023026"/>
    </source>
</evidence>
<dbReference type="HOGENOM" id="CLU_000189_1_0_7"/>
<dbReference type="Pfam" id="PF18413">
    <property type="entry name" value="Neuraminidase"/>
    <property type="match status" value="1"/>
</dbReference>
<protein>
    <recommendedName>
        <fullName evidence="8">PA14 domain-containing protein</fullName>
    </recommendedName>
</protein>
<keyword evidence="1" id="KW-0843">Virulence</keyword>
<evidence type="ECO:0000259" key="4">
    <source>
        <dbReference type="Pfam" id="PF18413"/>
    </source>
</evidence>
<name>A9GT25_SORC5</name>
<dbReference type="InterPro" id="IPR046839">
    <property type="entry name" value="ABC_toxin_N"/>
</dbReference>
<dbReference type="Proteomes" id="UP000002139">
    <property type="component" value="Chromosome"/>
</dbReference>
<reference evidence="6 7" key="1">
    <citation type="journal article" date="2007" name="Nat. Biotechnol.">
        <title>Complete genome sequence of the myxobacterium Sorangium cellulosum.</title>
        <authorList>
            <person name="Schneiker S."/>
            <person name="Perlova O."/>
            <person name="Kaiser O."/>
            <person name="Gerth K."/>
            <person name="Alici A."/>
            <person name="Altmeyer M.O."/>
            <person name="Bartels D."/>
            <person name="Bekel T."/>
            <person name="Beyer S."/>
            <person name="Bode E."/>
            <person name="Bode H.B."/>
            <person name="Bolten C.J."/>
            <person name="Choudhuri J.V."/>
            <person name="Doss S."/>
            <person name="Elnakady Y.A."/>
            <person name="Frank B."/>
            <person name="Gaigalat L."/>
            <person name="Goesmann A."/>
            <person name="Groeger C."/>
            <person name="Gross F."/>
            <person name="Jelsbak L."/>
            <person name="Jelsbak L."/>
            <person name="Kalinowski J."/>
            <person name="Kegler C."/>
            <person name="Knauber T."/>
            <person name="Konietzny S."/>
            <person name="Kopp M."/>
            <person name="Krause L."/>
            <person name="Krug D."/>
            <person name="Linke B."/>
            <person name="Mahmud T."/>
            <person name="Martinez-Arias R."/>
            <person name="McHardy A.C."/>
            <person name="Merai M."/>
            <person name="Meyer F."/>
            <person name="Mormann S."/>
            <person name="Munoz-Dorado J."/>
            <person name="Perez J."/>
            <person name="Pradella S."/>
            <person name="Rachid S."/>
            <person name="Raddatz G."/>
            <person name="Rosenau F."/>
            <person name="Rueckert C."/>
            <person name="Sasse F."/>
            <person name="Scharfe M."/>
            <person name="Schuster S.C."/>
            <person name="Suen G."/>
            <person name="Treuner-Lange A."/>
            <person name="Velicer G.J."/>
            <person name="Vorholter F.-J."/>
            <person name="Weissman K.J."/>
            <person name="Welch R.D."/>
            <person name="Wenzel S.C."/>
            <person name="Whitworth D.E."/>
            <person name="Wilhelm S."/>
            <person name="Wittmann C."/>
            <person name="Bloecker H."/>
            <person name="Puehler A."/>
            <person name="Mueller R."/>
        </authorList>
    </citation>
    <scope>NUCLEOTIDE SEQUENCE [LARGE SCALE GENOMIC DNA]</scope>
    <source>
        <strain evidence="7">So ce56</strain>
    </source>
</reference>
<organism evidence="6 7">
    <name type="scientific">Sorangium cellulosum (strain So ce56)</name>
    <name type="common">Polyangium cellulosum (strain So ce56)</name>
    <dbReference type="NCBI Taxonomy" id="448385"/>
    <lineage>
        <taxon>Bacteria</taxon>
        <taxon>Pseudomonadati</taxon>
        <taxon>Myxococcota</taxon>
        <taxon>Polyangia</taxon>
        <taxon>Polyangiales</taxon>
        <taxon>Polyangiaceae</taxon>
        <taxon>Sorangium</taxon>
    </lineage>
</organism>
<dbReference type="STRING" id="448385.sce6720"/>
<evidence type="ECO:0000313" key="7">
    <source>
        <dbReference type="Proteomes" id="UP000002139"/>
    </source>
</evidence>
<keyword evidence="2" id="KW-0175">Coiled coil</keyword>
<evidence type="ECO:0000313" key="6">
    <source>
        <dbReference type="EMBL" id="CAN96889.1"/>
    </source>
</evidence>
<dbReference type="InterPro" id="IPR041079">
    <property type="entry name" value="Neuraminidase-like"/>
</dbReference>
<dbReference type="RefSeq" id="WP_012239328.1">
    <property type="nucleotide sequence ID" value="NC_010162.1"/>
</dbReference>
<keyword evidence="7" id="KW-1185">Reference proteome</keyword>
<dbReference type="BioCyc" id="SCEL448385:SCE_RS34485-MONOMER"/>
<feature type="domain" description="Neuraminidase-like" evidence="4">
    <location>
        <begin position="2167"/>
        <end position="2321"/>
    </location>
</feature>